<feature type="transmembrane region" description="Helical" evidence="5">
    <location>
        <begin position="6"/>
        <end position="31"/>
    </location>
</feature>
<evidence type="ECO:0000256" key="3">
    <source>
        <dbReference type="ARBA" id="ARBA00047960"/>
    </source>
</evidence>
<dbReference type="Proteomes" id="UP000436088">
    <property type="component" value="Unassembled WGS sequence"/>
</dbReference>
<dbReference type="PANTHER" id="PTHR43900:SF47">
    <property type="entry name" value="GLUTATHIONE S-TRANSFERASE F6-RELATED"/>
    <property type="match status" value="1"/>
</dbReference>
<dbReference type="Pfam" id="PF00043">
    <property type="entry name" value="GST_C"/>
    <property type="match status" value="1"/>
</dbReference>
<comment type="similarity">
    <text evidence="4">Belongs to the GST superfamily.</text>
</comment>
<dbReference type="SFLD" id="SFLDS00019">
    <property type="entry name" value="Glutathione_Transferase_(cytos"/>
    <property type="match status" value="1"/>
</dbReference>
<keyword evidence="5" id="KW-0472">Membrane</keyword>
<dbReference type="GO" id="GO:0004364">
    <property type="term" value="F:glutathione transferase activity"/>
    <property type="evidence" value="ECO:0007669"/>
    <property type="project" value="UniProtKB-EC"/>
</dbReference>
<dbReference type="Gene3D" id="1.20.1050.10">
    <property type="match status" value="1"/>
</dbReference>
<comment type="caution">
    <text evidence="7">The sequence shown here is derived from an EMBL/GenBank/DDBJ whole genome shotgun (WGS) entry which is preliminary data.</text>
</comment>
<keyword evidence="5" id="KW-0812">Transmembrane</keyword>
<evidence type="ECO:0000259" key="6">
    <source>
        <dbReference type="PROSITE" id="PS50404"/>
    </source>
</evidence>
<dbReference type="GO" id="GO:0043295">
    <property type="term" value="F:glutathione binding"/>
    <property type="evidence" value="ECO:0007669"/>
    <property type="project" value="TreeGrafter"/>
</dbReference>
<dbReference type="InterPro" id="IPR036249">
    <property type="entry name" value="Thioredoxin-like_sf"/>
</dbReference>
<dbReference type="PROSITE" id="PS50404">
    <property type="entry name" value="GST_NTER"/>
    <property type="match status" value="1"/>
</dbReference>
<feature type="domain" description="GST N-terminal" evidence="6">
    <location>
        <begin position="53"/>
        <end position="134"/>
    </location>
</feature>
<dbReference type="SUPFAM" id="SSF47616">
    <property type="entry name" value="GST C-terminal domain-like"/>
    <property type="match status" value="1"/>
</dbReference>
<dbReference type="EMBL" id="VEPZ02001325">
    <property type="protein sequence ID" value="KAE8680485.1"/>
    <property type="molecule type" value="Genomic_DNA"/>
</dbReference>
<evidence type="ECO:0000256" key="1">
    <source>
        <dbReference type="ARBA" id="ARBA00012452"/>
    </source>
</evidence>
<gene>
    <name evidence="7" type="ORF">F3Y22_tig00111388pilonHSYRG00165</name>
</gene>
<dbReference type="PANTHER" id="PTHR43900">
    <property type="entry name" value="GLUTATHIONE S-TRANSFERASE RHO"/>
    <property type="match status" value="1"/>
</dbReference>
<keyword evidence="5" id="KW-1133">Transmembrane helix</keyword>
<organism evidence="7 8">
    <name type="scientific">Hibiscus syriacus</name>
    <name type="common">Rose of Sharon</name>
    <dbReference type="NCBI Taxonomy" id="106335"/>
    <lineage>
        <taxon>Eukaryota</taxon>
        <taxon>Viridiplantae</taxon>
        <taxon>Streptophyta</taxon>
        <taxon>Embryophyta</taxon>
        <taxon>Tracheophyta</taxon>
        <taxon>Spermatophyta</taxon>
        <taxon>Magnoliopsida</taxon>
        <taxon>eudicotyledons</taxon>
        <taxon>Gunneridae</taxon>
        <taxon>Pentapetalae</taxon>
        <taxon>rosids</taxon>
        <taxon>malvids</taxon>
        <taxon>Malvales</taxon>
        <taxon>Malvaceae</taxon>
        <taxon>Malvoideae</taxon>
        <taxon>Hibiscus</taxon>
    </lineage>
</organism>
<dbReference type="EC" id="2.5.1.18" evidence="1"/>
<evidence type="ECO:0000256" key="5">
    <source>
        <dbReference type="SAM" id="Phobius"/>
    </source>
</evidence>
<dbReference type="Pfam" id="PF02798">
    <property type="entry name" value="GST_N"/>
    <property type="match status" value="1"/>
</dbReference>
<evidence type="ECO:0000313" key="7">
    <source>
        <dbReference type="EMBL" id="KAE8680485.1"/>
    </source>
</evidence>
<accession>A0A6A2YMF7</accession>
<comment type="catalytic activity">
    <reaction evidence="3">
        <text>RX + glutathione = an S-substituted glutathione + a halide anion + H(+)</text>
        <dbReference type="Rhea" id="RHEA:16437"/>
        <dbReference type="ChEBI" id="CHEBI:15378"/>
        <dbReference type="ChEBI" id="CHEBI:16042"/>
        <dbReference type="ChEBI" id="CHEBI:17792"/>
        <dbReference type="ChEBI" id="CHEBI:57925"/>
        <dbReference type="ChEBI" id="CHEBI:90779"/>
        <dbReference type="EC" id="2.5.1.18"/>
    </reaction>
</comment>
<evidence type="ECO:0000256" key="4">
    <source>
        <dbReference type="RuleBase" id="RU003494"/>
    </source>
</evidence>
<dbReference type="GO" id="GO:0005737">
    <property type="term" value="C:cytoplasm"/>
    <property type="evidence" value="ECO:0007669"/>
    <property type="project" value="TreeGrafter"/>
</dbReference>
<sequence length="214" mass="24285">MKNLILWVWMSLGLVALKPTLSLLLWGFLILTELKPWVFRRDMLCWYNSVSIEILTNRFQFIHFRFSCQADNTSALGVDFQCAPINTAAGEHKSDNFLAVNPFGQVPAFEDGYLKLFESRAITHYVAHEYAGKGTQLLNTDSNKEAAVLTLWQEAIVAAKVEENEAKLGKVLDVYETRLSQSKYLASDHFTLVDLLMNGFDYNAYSRVTTSTII</sequence>
<dbReference type="AlphaFoldDB" id="A0A6A2YMF7"/>
<dbReference type="InterPro" id="IPR040079">
    <property type="entry name" value="Glutathione_S-Trfase"/>
</dbReference>
<reference evidence="7" key="1">
    <citation type="submission" date="2019-09" db="EMBL/GenBank/DDBJ databases">
        <title>Draft genome information of white flower Hibiscus syriacus.</title>
        <authorList>
            <person name="Kim Y.-M."/>
        </authorList>
    </citation>
    <scope>NUCLEOTIDE SEQUENCE [LARGE SCALE GENOMIC DNA]</scope>
    <source>
        <strain evidence="7">YM2019G1</strain>
    </source>
</reference>
<keyword evidence="2" id="KW-0808">Transferase</keyword>
<dbReference type="SFLD" id="SFLDG00358">
    <property type="entry name" value="Main_(cytGST)"/>
    <property type="match status" value="1"/>
</dbReference>
<protein>
    <recommendedName>
        <fullName evidence="1">glutathione transferase</fullName>
        <ecNumber evidence="1">2.5.1.18</ecNumber>
    </recommendedName>
</protein>
<evidence type="ECO:0000256" key="2">
    <source>
        <dbReference type="ARBA" id="ARBA00022679"/>
    </source>
</evidence>
<proteinExistence type="inferred from homology"/>
<name>A0A6A2YMF7_HIBSY</name>
<keyword evidence="8" id="KW-1185">Reference proteome</keyword>
<dbReference type="InterPro" id="IPR004045">
    <property type="entry name" value="Glutathione_S-Trfase_N"/>
</dbReference>
<dbReference type="SUPFAM" id="SSF52833">
    <property type="entry name" value="Thioredoxin-like"/>
    <property type="match status" value="1"/>
</dbReference>
<dbReference type="InterPro" id="IPR004046">
    <property type="entry name" value="GST_C"/>
</dbReference>
<dbReference type="Gene3D" id="3.40.30.10">
    <property type="entry name" value="Glutaredoxin"/>
    <property type="match status" value="1"/>
</dbReference>
<evidence type="ECO:0000313" key="8">
    <source>
        <dbReference type="Proteomes" id="UP000436088"/>
    </source>
</evidence>
<dbReference type="GO" id="GO:0006749">
    <property type="term" value="P:glutathione metabolic process"/>
    <property type="evidence" value="ECO:0007669"/>
    <property type="project" value="TreeGrafter"/>
</dbReference>
<dbReference type="InterPro" id="IPR036282">
    <property type="entry name" value="Glutathione-S-Trfase_C_sf"/>
</dbReference>